<dbReference type="Proteomes" id="UP001604277">
    <property type="component" value="Unassembled WGS sequence"/>
</dbReference>
<gene>
    <name evidence="1" type="ORF">Fot_30131</name>
</gene>
<organism evidence="1 2">
    <name type="scientific">Forsythia ovata</name>
    <dbReference type="NCBI Taxonomy" id="205694"/>
    <lineage>
        <taxon>Eukaryota</taxon>
        <taxon>Viridiplantae</taxon>
        <taxon>Streptophyta</taxon>
        <taxon>Embryophyta</taxon>
        <taxon>Tracheophyta</taxon>
        <taxon>Spermatophyta</taxon>
        <taxon>Magnoliopsida</taxon>
        <taxon>eudicotyledons</taxon>
        <taxon>Gunneridae</taxon>
        <taxon>Pentapetalae</taxon>
        <taxon>asterids</taxon>
        <taxon>lamiids</taxon>
        <taxon>Lamiales</taxon>
        <taxon>Oleaceae</taxon>
        <taxon>Forsythieae</taxon>
        <taxon>Forsythia</taxon>
    </lineage>
</organism>
<accession>A0ABD1TTU9</accession>
<dbReference type="AlphaFoldDB" id="A0ABD1TTU9"/>
<evidence type="ECO:0000313" key="2">
    <source>
        <dbReference type="Proteomes" id="UP001604277"/>
    </source>
</evidence>
<dbReference type="EMBL" id="JBFOLJ010000008">
    <property type="protein sequence ID" value="KAL2516160.1"/>
    <property type="molecule type" value="Genomic_DNA"/>
</dbReference>
<comment type="caution">
    <text evidence="1">The sequence shown here is derived from an EMBL/GenBank/DDBJ whole genome shotgun (WGS) entry which is preliminary data.</text>
</comment>
<reference evidence="2" key="1">
    <citation type="submission" date="2024-07" db="EMBL/GenBank/DDBJ databases">
        <title>Two chromosome-level genome assemblies of Korean endemic species Abeliophyllum distichum and Forsythia ovata (Oleaceae).</title>
        <authorList>
            <person name="Jang H."/>
        </authorList>
    </citation>
    <scope>NUCLEOTIDE SEQUENCE [LARGE SCALE GENOMIC DNA]</scope>
</reference>
<keyword evidence="2" id="KW-1185">Reference proteome</keyword>
<dbReference type="PANTHER" id="PTHR33168">
    <property type="entry name" value="STRESS INDUCED PROTEIN-RELATED"/>
    <property type="match status" value="1"/>
</dbReference>
<protein>
    <submittedName>
        <fullName evidence="1">Uncharacterized protein</fullName>
    </submittedName>
</protein>
<evidence type="ECO:0000313" key="1">
    <source>
        <dbReference type="EMBL" id="KAL2516160.1"/>
    </source>
</evidence>
<sequence>MELGTWCTKGEVCCLRSYSSSQNYDRFIAYNHSPAMSRSKAPIWTQLWRKIKKEKKRVFACSNSSMRFTYDPYSYAQNFDHGSIWSDDADHDDLISRSFSARFAVPSRIFEKNMA</sequence>
<proteinExistence type="predicted"/>
<name>A0ABD1TTU9_9LAMI</name>